<feature type="compositionally biased region" description="Basic and acidic residues" evidence="1">
    <location>
        <begin position="103"/>
        <end position="115"/>
    </location>
</feature>
<sequence length="155" mass="17356">MVNPEVITPSDPKSPGISRSKVPPPITVPISIPISERKSPNHRVFTPFRYLTTKRNRTMSAASVEAVDGTAPNTVVGSPTASMNSSQPPIQPPSMRDTQQATHEWRDRKESESRNNRYRVIRPGVVFDVPQDPHQDKQNLRYVKTSRSTRASNAR</sequence>
<dbReference type="Proteomes" id="UP001163798">
    <property type="component" value="Unassembled WGS sequence"/>
</dbReference>
<dbReference type="AlphaFoldDB" id="A0AA38KWZ9"/>
<accession>A0AA38KWZ9</accession>
<comment type="caution">
    <text evidence="2">The sequence shown here is derived from an EMBL/GenBank/DDBJ whole genome shotgun (WGS) entry which is preliminary data.</text>
</comment>
<dbReference type="EMBL" id="MU793305">
    <property type="protein sequence ID" value="KAJ3786807.1"/>
    <property type="molecule type" value="Genomic_DNA"/>
</dbReference>
<feature type="region of interest" description="Disordered" evidence="1">
    <location>
        <begin position="70"/>
        <end position="155"/>
    </location>
</feature>
<organism evidence="2 3">
    <name type="scientific">Lentinula aff. detonsa</name>
    <dbReference type="NCBI Taxonomy" id="2804958"/>
    <lineage>
        <taxon>Eukaryota</taxon>
        <taxon>Fungi</taxon>
        <taxon>Dikarya</taxon>
        <taxon>Basidiomycota</taxon>
        <taxon>Agaricomycotina</taxon>
        <taxon>Agaricomycetes</taxon>
        <taxon>Agaricomycetidae</taxon>
        <taxon>Agaricales</taxon>
        <taxon>Marasmiineae</taxon>
        <taxon>Omphalotaceae</taxon>
        <taxon>Lentinula</taxon>
    </lineage>
</organism>
<gene>
    <name evidence="2" type="ORF">GGU10DRAFT_289444</name>
</gene>
<name>A0AA38KWZ9_9AGAR</name>
<evidence type="ECO:0000256" key="1">
    <source>
        <dbReference type="SAM" id="MobiDB-lite"/>
    </source>
</evidence>
<proteinExistence type="predicted"/>
<feature type="region of interest" description="Disordered" evidence="1">
    <location>
        <begin position="1"/>
        <end position="34"/>
    </location>
</feature>
<evidence type="ECO:0000313" key="3">
    <source>
        <dbReference type="Proteomes" id="UP001163798"/>
    </source>
</evidence>
<keyword evidence="3" id="KW-1185">Reference proteome</keyword>
<evidence type="ECO:0000313" key="2">
    <source>
        <dbReference type="EMBL" id="KAJ3786807.1"/>
    </source>
</evidence>
<reference evidence="2" key="1">
    <citation type="submission" date="2022-08" db="EMBL/GenBank/DDBJ databases">
        <authorList>
            <consortium name="DOE Joint Genome Institute"/>
            <person name="Min B."/>
            <person name="Riley R."/>
            <person name="Sierra-Patev S."/>
            <person name="Naranjo-Ortiz M."/>
            <person name="Looney B."/>
            <person name="Konkel Z."/>
            <person name="Slot J.C."/>
            <person name="Sakamoto Y."/>
            <person name="Steenwyk J.L."/>
            <person name="Rokas A."/>
            <person name="Carro J."/>
            <person name="Camarero S."/>
            <person name="Ferreira P."/>
            <person name="Molpeceres G."/>
            <person name="Ruiz-Duenas F.J."/>
            <person name="Serrano A."/>
            <person name="Henrissat B."/>
            <person name="Drula E."/>
            <person name="Hughes K.W."/>
            <person name="Mata J.L."/>
            <person name="Ishikawa N.K."/>
            <person name="Vargas-Isla R."/>
            <person name="Ushijima S."/>
            <person name="Smith C.A."/>
            <person name="Ahrendt S."/>
            <person name="Andreopoulos W."/>
            <person name="He G."/>
            <person name="Labutti K."/>
            <person name="Lipzen A."/>
            <person name="Ng V."/>
            <person name="Sandor L."/>
            <person name="Barry K."/>
            <person name="Martinez A.T."/>
            <person name="Xiao Y."/>
            <person name="Gibbons J.G."/>
            <person name="Terashima K."/>
            <person name="Hibbett D.S."/>
            <person name="Grigoriev I.V."/>
        </authorList>
    </citation>
    <scope>NUCLEOTIDE SEQUENCE</scope>
    <source>
        <strain evidence="2">TFB10291</strain>
    </source>
</reference>
<protein>
    <submittedName>
        <fullName evidence="2">Uncharacterized protein</fullName>
    </submittedName>
</protein>
<feature type="compositionally biased region" description="Polar residues" evidence="1">
    <location>
        <begin position="71"/>
        <end position="88"/>
    </location>
</feature>
<feature type="compositionally biased region" description="Polar residues" evidence="1">
    <location>
        <begin position="145"/>
        <end position="155"/>
    </location>
</feature>